<dbReference type="KEGG" id="pcb:PCHAS_1134500"/>
<dbReference type="EMBL" id="LK022888">
    <property type="protein sequence ID" value="VTZ69340.1"/>
    <property type="molecule type" value="Genomic_DNA"/>
</dbReference>
<dbReference type="AlphaFoldDB" id="A0A077TM11"/>
<dbReference type="EMBL" id="LT608163">
    <property type="protein sequence ID" value="SCN61441.1"/>
    <property type="molecule type" value="Genomic_DNA"/>
</dbReference>
<evidence type="ECO:0000256" key="1">
    <source>
        <dbReference type="RuleBase" id="RU362006"/>
    </source>
</evidence>
<dbReference type="EMBL" id="LT608177">
    <property type="protein sequence ID" value="SCM23964.1"/>
    <property type="molecule type" value="Genomic_DNA"/>
</dbReference>
<dbReference type="VEuPathDB" id="PlasmoDB:PCHAS_1134500"/>
<accession>A0A077TM11</accession>
<evidence type="ECO:0000313" key="6">
    <source>
        <dbReference type="Proteomes" id="UP000071118"/>
    </source>
</evidence>
<sequence>MGLHIFPTKIVNLVNIIVSIFCPAAETYNLLFQKKDKPNEDYVHHIHFITYWIIYSLYYCLESILLIHIMNYIPFYFELKLLLFFWLYNDTFQGAGYIYFKFIEKYYGNIDKKVCDIVYTNVPKNVISLFPFEKMVQPVPMKKSSSKLRNMVSK</sequence>
<evidence type="ECO:0000313" key="3">
    <source>
        <dbReference type="EMBL" id="SCM23964.1"/>
    </source>
</evidence>
<evidence type="ECO:0000256" key="2">
    <source>
        <dbReference type="SAM" id="Phobius"/>
    </source>
</evidence>
<feature type="transmembrane region" description="Helical" evidence="2">
    <location>
        <begin position="81"/>
        <end position="100"/>
    </location>
</feature>
<dbReference type="Proteomes" id="UP000195489">
    <property type="component" value="Chromosome 11"/>
</dbReference>
<dbReference type="PANTHER" id="PTHR12300:SF117">
    <property type="entry name" value="LP05237P-RELATED"/>
    <property type="match status" value="1"/>
</dbReference>
<evidence type="ECO:0000313" key="8">
    <source>
        <dbReference type="Proteomes" id="UP000507163"/>
    </source>
</evidence>
<keyword evidence="2" id="KW-0472">Membrane</keyword>
<dbReference type="RefSeq" id="XP_016654051.1">
    <property type="nucleotide sequence ID" value="XM_016798673.1"/>
</dbReference>
<dbReference type="GeneID" id="27794913"/>
<feature type="transmembrane region" description="Helical" evidence="2">
    <location>
        <begin position="12"/>
        <end position="31"/>
    </location>
</feature>
<evidence type="ECO:0000313" key="5">
    <source>
        <dbReference type="EMBL" id="VTZ69340.1"/>
    </source>
</evidence>
<evidence type="ECO:0000313" key="7">
    <source>
        <dbReference type="Proteomes" id="UP000195489"/>
    </source>
</evidence>
<reference evidence="7 8" key="3">
    <citation type="submission" date="2016-08" db="EMBL/GenBank/DDBJ databases">
        <authorList>
            <consortium name="Pathogen Informatics"/>
        </authorList>
    </citation>
    <scope>NUCLEOTIDE SEQUENCE [LARGE SCALE GENOMIC DNA]</scope>
    <source>
        <strain evidence="3 8">AJ</strain>
        <strain evidence="5">AS</strain>
        <strain evidence="4 7">CB</strain>
    </source>
</reference>
<reference evidence="5" key="2">
    <citation type="submission" date="2014-05" db="EMBL/GenBank/DDBJ databases">
        <authorList>
            <person name="Aslett M.A."/>
            <person name="De Silva N."/>
        </authorList>
    </citation>
    <scope>NUCLEOTIDE SEQUENCE</scope>
    <source>
        <strain evidence="5">AS</strain>
    </source>
</reference>
<dbReference type="InterPro" id="IPR004345">
    <property type="entry name" value="TB2_DP1_HVA22"/>
</dbReference>
<keyword evidence="2" id="KW-0812">Transmembrane</keyword>
<keyword evidence="6" id="KW-1185">Reference proteome</keyword>
<name>A0A077TM11_PLACU</name>
<protein>
    <submittedName>
        <fullName evidence="4">HVA22-like protein, putative</fullName>
    </submittedName>
    <submittedName>
        <fullName evidence="5">YOP1-like protein, putative</fullName>
    </submittedName>
</protein>
<dbReference type="PANTHER" id="PTHR12300">
    <property type="entry name" value="HVA22-LIKE PROTEINS"/>
    <property type="match status" value="1"/>
</dbReference>
<feature type="transmembrane region" description="Helical" evidence="2">
    <location>
        <begin position="52"/>
        <end position="75"/>
    </location>
</feature>
<organism evidence="4 7">
    <name type="scientific">Plasmodium chabaudi chabaudi</name>
    <dbReference type="NCBI Taxonomy" id="31271"/>
    <lineage>
        <taxon>Eukaryota</taxon>
        <taxon>Sar</taxon>
        <taxon>Alveolata</taxon>
        <taxon>Apicomplexa</taxon>
        <taxon>Aconoidasida</taxon>
        <taxon>Haemosporida</taxon>
        <taxon>Plasmodiidae</taxon>
        <taxon>Plasmodium</taxon>
        <taxon>Plasmodium (Vinckeia)</taxon>
    </lineage>
</organism>
<comment type="similarity">
    <text evidence="1">Belongs to the DP1 family.</text>
</comment>
<proteinExistence type="inferred from homology"/>
<dbReference type="OrthoDB" id="10009287at2759"/>
<comment type="subcellular location">
    <subcellularLocation>
        <location evidence="1">Membrane</location>
        <topology evidence="1">Multi-pass membrane protein</topology>
    </subcellularLocation>
</comment>
<keyword evidence="2" id="KW-1133">Transmembrane helix</keyword>
<evidence type="ECO:0000313" key="4">
    <source>
        <dbReference type="EMBL" id="SCN61441.1"/>
    </source>
</evidence>
<gene>
    <name evidence="3" type="ORF">PCHAJ_000294400</name>
    <name evidence="5" type="ORF">PCHAS_1134500</name>
    <name evidence="4" type="ORF">PCHCB_000296700</name>
</gene>
<dbReference type="Proteomes" id="UP000071118">
    <property type="component" value="Chromosome 11"/>
</dbReference>
<dbReference type="GO" id="GO:0016020">
    <property type="term" value="C:membrane"/>
    <property type="evidence" value="ECO:0007669"/>
    <property type="project" value="UniProtKB-SubCell"/>
</dbReference>
<reference evidence="5 6" key="1">
    <citation type="journal article" date="2014" name="BMC Biol.">
        <title>A comprehensive evaluation of rodent malaria parasite genomes and gene expression.</title>
        <authorList>
            <person name="Otto T.D."/>
            <person name="Bohme U."/>
            <person name="Jackson A.P."/>
            <person name="Hunt M."/>
            <person name="Franke-Fayard B."/>
            <person name="Hoeijmakers W.A."/>
            <person name="Religa A.A."/>
            <person name="Robertson L."/>
            <person name="Sanders M."/>
            <person name="Ogun S.A."/>
            <person name="Cunningham D."/>
            <person name="Erhart A."/>
            <person name="Billker O."/>
            <person name="Khan S.M."/>
            <person name="Stunnenberg H.G."/>
            <person name="Langhorne J."/>
            <person name="Holder A.A."/>
            <person name="Waters A.P."/>
            <person name="Newbold C.I."/>
            <person name="Pain A."/>
            <person name="Berriman M."/>
            <person name="Janse C.J."/>
        </authorList>
    </citation>
    <scope>NUCLEOTIDE SEQUENCE [LARGE SCALE GENOMIC DNA]</scope>
    <source>
        <strain evidence="5 6">AS</strain>
    </source>
</reference>
<dbReference type="Pfam" id="PF03134">
    <property type="entry name" value="TB2_DP1_HVA22"/>
    <property type="match status" value="1"/>
</dbReference>
<dbReference type="Proteomes" id="UP000507163">
    <property type="component" value="Chromosome 11"/>
</dbReference>